<dbReference type="Proteomes" id="UP000321830">
    <property type="component" value="Unassembled WGS sequence"/>
</dbReference>
<proteinExistence type="predicted"/>
<organism evidence="3 4">
    <name type="scientific">Enterococcus villorum</name>
    <dbReference type="NCBI Taxonomy" id="112904"/>
    <lineage>
        <taxon>Bacteria</taxon>
        <taxon>Bacillati</taxon>
        <taxon>Bacillota</taxon>
        <taxon>Bacilli</taxon>
        <taxon>Lactobacillales</taxon>
        <taxon>Enterococcaceae</taxon>
        <taxon>Enterococcus</taxon>
    </lineage>
</organism>
<evidence type="ECO:0000313" key="3">
    <source>
        <dbReference type="EMBL" id="GEL91943.1"/>
    </source>
</evidence>
<keyword evidence="2" id="KW-0812">Transmembrane</keyword>
<name>A0A511J2N1_9ENTE</name>
<comment type="caution">
    <text evidence="3">The sequence shown here is derived from an EMBL/GenBank/DDBJ whole genome shotgun (WGS) entry which is preliminary data.</text>
</comment>
<reference evidence="3 4" key="1">
    <citation type="submission" date="2019-07" db="EMBL/GenBank/DDBJ databases">
        <title>Whole genome shotgun sequence of Enterococcus villorum NBRC 100699.</title>
        <authorList>
            <person name="Hosoyama A."/>
            <person name="Uohara A."/>
            <person name="Ohji S."/>
            <person name="Ichikawa N."/>
        </authorList>
    </citation>
    <scope>NUCLEOTIDE SEQUENCE [LARGE SCALE GENOMIC DNA]</scope>
    <source>
        <strain evidence="3 4">NBRC 100699</strain>
    </source>
</reference>
<sequence length="129" mass="15123">MFKSNARYKQPQQASFNKSTEPNTKIPSQKMDLKANLETLIKICTNNSSKRQIDHPQDTLRSLEEILGSNSIMYRLLTEQKSVLTSIPDQKKDHSLEHLKVFLMNFLFQKYVFAYFLINSLINYENHHS</sequence>
<accession>A0A511J2N1</accession>
<feature type="compositionally biased region" description="Polar residues" evidence="1">
    <location>
        <begin position="10"/>
        <end position="27"/>
    </location>
</feature>
<keyword evidence="2" id="KW-0472">Membrane</keyword>
<evidence type="ECO:0000256" key="2">
    <source>
        <dbReference type="SAM" id="Phobius"/>
    </source>
</evidence>
<gene>
    <name evidence="3" type="ORF">EVI01_12800</name>
</gene>
<dbReference type="RefSeq" id="WP_010750074.1">
    <property type="nucleotide sequence ID" value="NZ_BJWF01000012.1"/>
</dbReference>
<keyword evidence="2" id="KW-1133">Transmembrane helix</keyword>
<dbReference type="AlphaFoldDB" id="A0A511J2N1"/>
<evidence type="ECO:0000256" key="1">
    <source>
        <dbReference type="SAM" id="MobiDB-lite"/>
    </source>
</evidence>
<feature type="region of interest" description="Disordered" evidence="1">
    <location>
        <begin position="1"/>
        <end position="28"/>
    </location>
</feature>
<feature type="transmembrane region" description="Helical" evidence="2">
    <location>
        <begin position="101"/>
        <end position="122"/>
    </location>
</feature>
<evidence type="ECO:0000313" key="4">
    <source>
        <dbReference type="Proteomes" id="UP000321830"/>
    </source>
</evidence>
<dbReference type="EMBL" id="BJWF01000012">
    <property type="protein sequence ID" value="GEL91943.1"/>
    <property type="molecule type" value="Genomic_DNA"/>
</dbReference>
<protein>
    <submittedName>
        <fullName evidence="3">Uncharacterized protein</fullName>
    </submittedName>
</protein>